<dbReference type="GO" id="GO:0030246">
    <property type="term" value="F:carbohydrate binding"/>
    <property type="evidence" value="ECO:0007669"/>
    <property type="project" value="InterPro"/>
</dbReference>
<keyword evidence="8" id="KW-1185">Reference proteome</keyword>
<dbReference type="GO" id="GO:0006352">
    <property type="term" value="P:DNA-templated transcription initiation"/>
    <property type="evidence" value="ECO:0007669"/>
    <property type="project" value="InterPro"/>
</dbReference>
<dbReference type="InterPro" id="IPR007324">
    <property type="entry name" value="Sugar-bd_dom_put"/>
</dbReference>
<keyword evidence="2" id="KW-0805">Transcription regulation</keyword>
<evidence type="ECO:0000259" key="6">
    <source>
        <dbReference type="Pfam" id="PF04545"/>
    </source>
</evidence>
<reference evidence="7 8" key="1">
    <citation type="submission" date="2017-06" db="EMBL/GenBank/DDBJ databases">
        <authorList>
            <person name="Kim H.J."/>
            <person name="Triplett B.A."/>
        </authorList>
    </citation>
    <scope>NUCLEOTIDE SEQUENCE [LARGE SCALE GENOMIC DNA]</scope>
    <source>
        <strain evidence="7 8">B29T1</strain>
    </source>
</reference>
<keyword evidence="3 7" id="KW-0238">DNA-binding</keyword>
<dbReference type="Gene3D" id="1.10.10.10">
    <property type="entry name" value="Winged helix-like DNA-binding domain superfamily/Winged helix DNA-binding domain"/>
    <property type="match status" value="1"/>
</dbReference>
<dbReference type="AlphaFoldDB" id="A0A212R7V1"/>
<dbReference type="PANTHER" id="PTHR34294:SF1">
    <property type="entry name" value="TRANSCRIPTIONAL REGULATOR LSRR"/>
    <property type="match status" value="1"/>
</dbReference>
<dbReference type="InterPro" id="IPR007630">
    <property type="entry name" value="RNA_pol_sigma70_r4"/>
</dbReference>
<dbReference type="SUPFAM" id="SSF100950">
    <property type="entry name" value="NagB/RpiA/CoA transferase-like"/>
    <property type="match status" value="1"/>
</dbReference>
<dbReference type="InterPro" id="IPR051054">
    <property type="entry name" value="SorC_transcr_regulators"/>
</dbReference>
<dbReference type="GO" id="GO:0003700">
    <property type="term" value="F:DNA-binding transcription factor activity"/>
    <property type="evidence" value="ECO:0007669"/>
    <property type="project" value="InterPro"/>
</dbReference>
<dbReference type="InterPro" id="IPR036388">
    <property type="entry name" value="WH-like_DNA-bd_sf"/>
</dbReference>
<name>A0A212R7V1_9PROT</name>
<dbReference type="Gene3D" id="3.40.50.1360">
    <property type="match status" value="1"/>
</dbReference>
<gene>
    <name evidence="7" type="ORF">SAMN07250955_106151</name>
</gene>
<organism evidence="7 8">
    <name type="scientific">Arboricoccus pini</name>
    <dbReference type="NCBI Taxonomy" id="1963835"/>
    <lineage>
        <taxon>Bacteria</taxon>
        <taxon>Pseudomonadati</taxon>
        <taxon>Pseudomonadota</taxon>
        <taxon>Alphaproteobacteria</taxon>
        <taxon>Geminicoccales</taxon>
        <taxon>Geminicoccaceae</taxon>
        <taxon>Arboricoccus</taxon>
    </lineage>
</organism>
<dbReference type="Pfam" id="PF04545">
    <property type="entry name" value="Sigma70_r4"/>
    <property type="match status" value="1"/>
</dbReference>
<evidence type="ECO:0000256" key="4">
    <source>
        <dbReference type="ARBA" id="ARBA00023163"/>
    </source>
</evidence>
<evidence type="ECO:0000259" key="5">
    <source>
        <dbReference type="Pfam" id="PF04198"/>
    </source>
</evidence>
<evidence type="ECO:0000256" key="1">
    <source>
        <dbReference type="ARBA" id="ARBA00010466"/>
    </source>
</evidence>
<dbReference type="InterPro" id="IPR037171">
    <property type="entry name" value="NagB/RpiA_transferase-like"/>
</dbReference>
<accession>A0A212R7V1</accession>
<feature type="domain" description="Sugar-binding" evidence="5">
    <location>
        <begin position="63"/>
        <end position="313"/>
    </location>
</feature>
<dbReference type="Pfam" id="PF04198">
    <property type="entry name" value="Sugar-bind"/>
    <property type="match status" value="1"/>
</dbReference>
<keyword evidence="4" id="KW-0804">Transcription</keyword>
<dbReference type="EMBL" id="FYEH01000006">
    <property type="protein sequence ID" value="SNB68227.1"/>
    <property type="molecule type" value="Genomic_DNA"/>
</dbReference>
<evidence type="ECO:0000313" key="8">
    <source>
        <dbReference type="Proteomes" id="UP000197065"/>
    </source>
</evidence>
<proteinExistence type="inferred from homology"/>
<sequence length="313" mass="34240">MQQDAMGIEAERIKARVLWYSFMGAMTQQEIAERLGITRLRVNRIIGQARQDGSVAIDIRVPLASCIELEQRLIKRYELKEATVVPSMADYQQTRRVVGETAGFALDRLLEDGRSIGVGWGTTLSIAIRGLRPRRLQKSWVVALMGGLTRGSGTNTFEVSTELSRALSASCYYLAAPIYCPDEQSRDSLLSHYGLSEVIRLASEVDVALVSCGDLSKRSNLVMTPIVESHLPELHEAGAVGDILGTFIDADGRPVNHPLNRRVLALTPAGLGGIKDAILTAAGTHKHAITRAILQGRFINRLIVDEETALLLL</sequence>
<feature type="domain" description="RNA polymerase sigma-70 region 4" evidence="6">
    <location>
        <begin position="16"/>
        <end position="51"/>
    </location>
</feature>
<protein>
    <submittedName>
        <fullName evidence="7">DNA-binding transcriptional regulator LsrR, DeoR family</fullName>
    </submittedName>
</protein>
<evidence type="ECO:0000256" key="3">
    <source>
        <dbReference type="ARBA" id="ARBA00023125"/>
    </source>
</evidence>
<dbReference type="GO" id="GO:0003677">
    <property type="term" value="F:DNA binding"/>
    <property type="evidence" value="ECO:0007669"/>
    <property type="project" value="UniProtKB-KW"/>
</dbReference>
<comment type="similarity">
    <text evidence="1">Belongs to the SorC transcriptional regulatory family.</text>
</comment>
<dbReference type="OrthoDB" id="7355674at2"/>
<dbReference type="Proteomes" id="UP000197065">
    <property type="component" value="Unassembled WGS sequence"/>
</dbReference>
<evidence type="ECO:0000256" key="2">
    <source>
        <dbReference type="ARBA" id="ARBA00023015"/>
    </source>
</evidence>
<dbReference type="PANTHER" id="PTHR34294">
    <property type="entry name" value="TRANSCRIPTIONAL REGULATOR-RELATED"/>
    <property type="match status" value="1"/>
</dbReference>
<evidence type="ECO:0000313" key="7">
    <source>
        <dbReference type="EMBL" id="SNB68227.1"/>
    </source>
</evidence>